<evidence type="ECO:0000313" key="7">
    <source>
        <dbReference type="Proteomes" id="UP000253772"/>
    </source>
</evidence>
<organism evidence="6 7">
    <name type="scientific">Cupriavidus metallidurans</name>
    <dbReference type="NCBI Taxonomy" id="119219"/>
    <lineage>
        <taxon>Bacteria</taxon>
        <taxon>Pseudomonadati</taxon>
        <taxon>Pseudomonadota</taxon>
        <taxon>Betaproteobacteria</taxon>
        <taxon>Burkholderiales</taxon>
        <taxon>Burkholderiaceae</taxon>
        <taxon>Cupriavidus</taxon>
    </lineage>
</organism>
<dbReference type="CDD" id="cd06170">
    <property type="entry name" value="LuxR_C_like"/>
    <property type="match status" value="1"/>
</dbReference>
<evidence type="ECO:0000259" key="4">
    <source>
        <dbReference type="PROSITE" id="PS50043"/>
    </source>
</evidence>
<evidence type="ECO:0000256" key="3">
    <source>
        <dbReference type="PROSITE-ProRule" id="PRU00169"/>
    </source>
</evidence>
<reference evidence="6 7" key="1">
    <citation type="submission" date="2019-03" db="EMBL/GenBank/DDBJ databases">
        <title>Comparative insights into the high quality Complete genome sequence of highly metal resistant Cupriavidus metallidurans strain BS1 isolated from a gold-copper mine.</title>
        <authorList>
            <person name="Mazhar H.S."/>
            <person name="Rensing C."/>
        </authorList>
    </citation>
    <scope>NUCLEOTIDE SEQUENCE [LARGE SCALE GENOMIC DNA]</scope>
    <source>
        <strain evidence="6 7">BS1</strain>
    </source>
</reference>
<dbReference type="GO" id="GO:0000160">
    <property type="term" value="P:phosphorelay signal transduction system"/>
    <property type="evidence" value="ECO:0007669"/>
    <property type="project" value="InterPro"/>
</dbReference>
<dbReference type="AlphaFoldDB" id="A0A482IXP0"/>
<dbReference type="PROSITE" id="PS50043">
    <property type="entry name" value="HTH_LUXR_2"/>
    <property type="match status" value="1"/>
</dbReference>
<dbReference type="OrthoDB" id="9816469at2"/>
<dbReference type="InterPro" id="IPR011006">
    <property type="entry name" value="CheY-like_superfamily"/>
</dbReference>
<dbReference type="SUPFAM" id="SSF52172">
    <property type="entry name" value="CheY-like"/>
    <property type="match status" value="1"/>
</dbReference>
<dbReference type="GO" id="GO:0003677">
    <property type="term" value="F:DNA binding"/>
    <property type="evidence" value="ECO:0007669"/>
    <property type="project" value="UniProtKB-KW"/>
</dbReference>
<name>A0A482IXP0_9BURK</name>
<dbReference type="GO" id="GO:0006355">
    <property type="term" value="P:regulation of DNA-templated transcription"/>
    <property type="evidence" value="ECO:0007669"/>
    <property type="project" value="InterPro"/>
</dbReference>
<feature type="modified residue" description="4-aspartylphosphate" evidence="3">
    <location>
        <position position="54"/>
    </location>
</feature>
<dbReference type="PRINTS" id="PR00038">
    <property type="entry name" value="HTHLUXR"/>
</dbReference>
<dbReference type="Gene3D" id="3.40.50.2300">
    <property type="match status" value="1"/>
</dbReference>
<accession>A0A482IXP0</accession>
<dbReference type="PROSITE" id="PS50110">
    <property type="entry name" value="RESPONSE_REGULATORY"/>
    <property type="match status" value="1"/>
</dbReference>
<proteinExistence type="predicted"/>
<evidence type="ECO:0000259" key="5">
    <source>
        <dbReference type="PROSITE" id="PS50110"/>
    </source>
</evidence>
<dbReference type="PANTHER" id="PTHR45566:SF2">
    <property type="entry name" value="NARL SUBFAMILY"/>
    <property type="match status" value="1"/>
</dbReference>
<feature type="domain" description="HTH luxR-type" evidence="4">
    <location>
        <begin position="142"/>
        <end position="207"/>
    </location>
</feature>
<dbReference type="InterPro" id="IPR001789">
    <property type="entry name" value="Sig_transdc_resp-reg_receiver"/>
</dbReference>
<sequence>MITVLIVDDHPAVRLVIKTQLSQVLGVSSVLEADNGQAAIDVVRQCKPDLVILDLDIPKINGLEVIPRLKAIQPGIRVLVISGQDPMTFAPRAMQVGAKGFVSKMQDMTDIMRCVESVLAGYTLFPAEVVESGAVPGKAREDSELLQQLTDKEIQIMQMLSKGMSNKAIGDSLFISNKTVSSHKTRIMEKLHVTTLLELIDFARRCNIAP</sequence>
<dbReference type="Gene3D" id="1.10.10.10">
    <property type="entry name" value="Winged helix-like DNA-binding domain superfamily/Winged helix DNA-binding domain"/>
    <property type="match status" value="1"/>
</dbReference>
<dbReference type="InterPro" id="IPR000792">
    <property type="entry name" value="Tscrpt_reg_LuxR_C"/>
</dbReference>
<evidence type="ECO:0000313" key="6">
    <source>
        <dbReference type="EMBL" id="QBP13855.1"/>
    </source>
</evidence>
<dbReference type="InterPro" id="IPR036388">
    <property type="entry name" value="WH-like_DNA-bd_sf"/>
</dbReference>
<gene>
    <name evidence="6" type="ORF">DDF84_030305</name>
</gene>
<evidence type="ECO:0000256" key="1">
    <source>
        <dbReference type="ARBA" id="ARBA00022553"/>
    </source>
</evidence>
<dbReference type="RefSeq" id="WP_017511291.1">
    <property type="nucleotide sequence ID" value="NZ_CP037901.1"/>
</dbReference>
<keyword evidence="1 3" id="KW-0597">Phosphoprotein</keyword>
<keyword evidence="2" id="KW-0238">DNA-binding</keyword>
<dbReference type="SUPFAM" id="SSF46894">
    <property type="entry name" value="C-terminal effector domain of the bipartite response regulators"/>
    <property type="match status" value="1"/>
</dbReference>
<dbReference type="SMART" id="SM00448">
    <property type="entry name" value="REC"/>
    <property type="match status" value="1"/>
</dbReference>
<dbReference type="SMART" id="SM00421">
    <property type="entry name" value="HTH_LUXR"/>
    <property type="match status" value="1"/>
</dbReference>
<dbReference type="Pfam" id="PF00196">
    <property type="entry name" value="GerE"/>
    <property type="match status" value="1"/>
</dbReference>
<evidence type="ECO:0000256" key="2">
    <source>
        <dbReference type="ARBA" id="ARBA00023125"/>
    </source>
</evidence>
<dbReference type="InterPro" id="IPR058245">
    <property type="entry name" value="NreC/VraR/RcsB-like_REC"/>
</dbReference>
<dbReference type="PANTHER" id="PTHR45566">
    <property type="entry name" value="HTH-TYPE TRANSCRIPTIONAL REGULATOR YHJB-RELATED"/>
    <property type="match status" value="1"/>
</dbReference>
<dbReference type="CDD" id="cd17535">
    <property type="entry name" value="REC_NarL-like"/>
    <property type="match status" value="1"/>
</dbReference>
<dbReference type="InterPro" id="IPR051015">
    <property type="entry name" value="EvgA-like"/>
</dbReference>
<feature type="domain" description="Response regulatory" evidence="5">
    <location>
        <begin position="3"/>
        <end position="119"/>
    </location>
</feature>
<dbReference type="Pfam" id="PF00072">
    <property type="entry name" value="Response_reg"/>
    <property type="match status" value="1"/>
</dbReference>
<dbReference type="InterPro" id="IPR016032">
    <property type="entry name" value="Sig_transdc_resp-reg_C-effctor"/>
</dbReference>
<dbReference type="EMBL" id="CP037901">
    <property type="protein sequence ID" value="QBP13855.1"/>
    <property type="molecule type" value="Genomic_DNA"/>
</dbReference>
<protein>
    <submittedName>
        <fullName evidence="6">Response regulator transcription factor</fullName>
    </submittedName>
</protein>
<dbReference type="Proteomes" id="UP000253772">
    <property type="component" value="Chromosome c2"/>
</dbReference>
<dbReference type="PROSITE" id="PS00622">
    <property type="entry name" value="HTH_LUXR_1"/>
    <property type="match status" value="1"/>
</dbReference>